<reference evidence="2" key="1">
    <citation type="submission" date="2023-10" db="EMBL/GenBank/DDBJ databases">
        <authorList>
            <person name="Domelevo Entfellner J.-B."/>
        </authorList>
    </citation>
    <scope>NUCLEOTIDE SEQUENCE</scope>
</reference>
<dbReference type="Gene3D" id="3.90.1010.10">
    <property type="match status" value="1"/>
</dbReference>
<dbReference type="InterPro" id="IPR002871">
    <property type="entry name" value="NIF_FeS_clus_asmbl_NifU_N"/>
</dbReference>
<sequence>MKLQIKVDDKTGKIVDARFKTFGCGSAIASSSAAILVKNSLKDEGKANGGSSVQKKNTEIAKHLSLPPVKLHCNMLVEDAIKVAVKDCEAKRAKETASGEAATEEKLATA</sequence>
<dbReference type="EMBL" id="OY731400">
    <property type="protein sequence ID" value="CAJ1943850.1"/>
    <property type="molecule type" value="Genomic_DNA"/>
</dbReference>
<accession>A0AA86S6Q1</accession>
<evidence type="ECO:0000259" key="1">
    <source>
        <dbReference type="Pfam" id="PF01592"/>
    </source>
</evidence>
<protein>
    <recommendedName>
        <fullName evidence="1">NIF system FeS cluster assembly NifU N-terminal domain-containing protein</fullName>
    </recommendedName>
</protein>
<proteinExistence type="predicted"/>
<evidence type="ECO:0000313" key="3">
    <source>
        <dbReference type="Proteomes" id="UP001189624"/>
    </source>
</evidence>
<keyword evidence="3" id="KW-1185">Reference proteome</keyword>
<dbReference type="PANTHER" id="PTHR10093">
    <property type="entry name" value="IRON-SULFUR CLUSTER ASSEMBLY ENZYME NIFU HOMOLOG"/>
    <property type="match status" value="1"/>
</dbReference>
<dbReference type="AlphaFoldDB" id="A0AA86S6Q1"/>
<dbReference type="Gramene" id="rna-AYBTSS11_LOCUS11583">
    <property type="protein sequence ID" value="CAJ1943850.1"/>
    <property type="gene ID" value="gene-AYBTSS11_LOCUS11583"/>
</dbReference>
<dbReference type="Pfam" id="PF01592">
    <property type="entry name" value="NifU_N"/>
    <property type="match status" value="1"/>
</dbReference>
<evidence type="ECO:0000313" key="2">
    <source>
        <dbReference type="EMBL" id="CAJ1943850.1"/>
    </source>
</evidence>
<feature type="domain" description="NIF system FeS cluster assembly NifU N-terminal" evidence="1">
    <location>
        <begin position="1"/>
        <end position="93"/>
    </location>
</feature>
<dbReference type="SUPFAM" id="SSF82649">
    <property type="entry name" value="SufE/NifU"/>
    <property type="match status" value="1"/>
</dbReference>
<dbReference type="GO" id="GO:0016226">
    <property type="term" value="P:iron-sulfur cluster assembly"/>
    <property type="evidence" value="ECO:0007669"/>
    <property type="project" value="InterPro"/>
</dbReference>
<dbReference type="GO" id="GO:0005506">
    <property type="term" value="F:iron ion binding"/>
    <property type="evidence" value="ECO:0007669"/>
    <property type="project" value="InterPro"/>
</dbReference>
<dbReference type="GO" id="GO:0051536">
    <property type="term" value="F:iron-sulfur cluster binding"/>
    <property type="evidence" value="ECO:0007669"/>
    <property type="project" value="InterPro"/>
</dbReference>
<organism evidence="2 3">
    <name type="scientific">Sphenostylis stenocarpa</name>
    <dbReference type="NCBI Taxonomy" id="92480"/>
    <lineage>
        <taxon>Eukaryota</taxon>
        <taxon>Viridiplantae</taxon>
        <taxon>Streptophyta</taxon>
        <taxon>Embryophyta</taxon>
        <taxon>Tracheophyta</taxon>
        <taxon>Spermatophyta</taxon>
        <taxon>Magnoliopsida</taxon>
        <taxon>eudicotyledons</taxon>
        <taxon>Gunneridae</taxon>
        <taxon>Pentapetalae</taxon>
        <taxon>rosids</taxon>
        <taxon>fabids</taxon>
        <taxon>Fabales</taxon>
        <taxon>Fabaceae</taxon>
        <taxon>Papilionoideae</taxon>
        <taxon>50 kb inversion clade</taxon>
        <taxon>NPAAA clade</taxon>
        <taxon>indigoferoid/millettioid clade</taxon>
        <taxon>Phaseoleae</taxon>
        <taxon>Sphenostylis</taxon>
    </lineage>
</organism>
<dbReference type="Proteomes" id="UP001189624">
    <property type="component" value="Chromosome 3"/>
</dbReference>
<name>A0AA86S6Q1_9FABA</name>
<gene>
    <name evidence="2" type="ORF">AYBTSS11_LOCUS11583</name>
</gene>